<dbReference type="SUPFAM" id="SSF103506">
    <property type="entry name" value="Mitochondrial carrier"/>
    <property type="match status" value="1"/>
</dbReference>
<dbReference type="AlphaFoldDB" id="A0A5C3NI41"/>
<accession>A0A5C3NI41</accession>
<dbReference type="EMBL" id="ML213503">
    <property type="protein sequence ID" value="TFK57599.1"/>
    <property type="molecule type" value="Genomic_DNA"/>
</dbReference>
<dbReference type="PANTHER" id="PTHR24089">
    <property type="entry name" value="SOLUTE CARRIER FAMILY 25"/>
    <property type="match status" value="1"/>
</dbReference>
<comment type="subcellular location">
    <subcellularLocation>
        <location evidence="1">Membrane</location>
        <topology evidence="1">Multi-pass membrane protein</topology>
    </subcellularLocation>
</comment>
<reference evidence="6 7" key="1">
    <citation type="journal article" date="2019" name="Nat. Ecol. Evol.">
        <title>Megaphylogeny resolves global patterns of mushroom evolution.</title>
        <authorList>
            <person name="Varga T."/>
            <person name="Krizsan K."/>
            <person name="Foldi C."/>
            <person name="Dima B."/>
            <person name="Sanchez-Garcia M."/>
            <person name="Sanchez-Ramirez S."/>
            <person name="Szollosi G.J."/>
            <person name="Szarkandi J.G."/>
            <person name="Papp V."/>
            <person name="Albert L."/>
            <person name="Andreopoulos W."/>
            <person name="Angelini C."/>
            <person name="Antonin V."/>
            <person name="Barry K.W."/>
            <person name="Bougher N.L."/>
            <person name="Buchanan P."/>
            <person name="Buyck B."/>
            <person name="Bense V."/>
            <person name="Catcheside P."/>
            <person name="Chovatia M."/>
            <person name="Cooper J."/>
            <person name="Damon W."/>
            <person name="Desjardin D."/>
            <person name="Finy P."/>
            <person name="Geml J."/>
            <person name="Haridas S."/>
            <person name="Hughes K."/>
            <person name="Justo A."/>
            <person name="Karasinski D."/>
            <person name="Kautmanova I."/>
            <person name="Kiss B."/>
            <person name="Kocsube S."/>
            <person name="Kotiranta H."/>
            <person name="LaButti K.M."/>
            <person name="Lechner B.E."/>
            <person name="Liimatainen K."/>
            <person name="Lipzen A."/>
            <person name="Lukacs Z."/>
            <person name="Mihaltcheva S."/>
            <person name="Morgado L.N."/>
            <person name="Niskanen T."/>
            <person name="Noordeloos M.E."/>
            <person name="Ohm R.A."/>
            <person name="Ortiz-Santana B."/>
            <person name="Ovrebo C."/>
            <person name="Racz N."/>
            <person name="Riley R."/>
            <person name="Savchenko A."/>
            <person name="Shiryaev A."/>
            <person name="Soop K."/>
            <person name="Spirin V."/>
            <person name="Szebenyi C."/>
            <person name="Tomsovsky M."/>
            <person name="Tulloss R.E."/>
            <person name="Uehling J."/>
            <person name="Grigoriev I.V."/>
            <person name="Vagvolgyi C."/>
            <person name="Papp T."/>
            <person name="Martin F.M."/>
            <person name="Miettinen O."/>
            <person name="Hibbett D.S."/>
            <person name="Nagy L.G."/>
        </authorList>
    </citation>
    <scope>NUCLEOTIDE SEQUENCE [LARGE SCALE GENOMIC DNA]</scope>
    <source>
        <strain evidence="6 7">OMC1185</strain>
    </source>
</reference>
<keyword evidence="3" id="KW-0677">Repeat</keyword>
<keyword evidence="2" id="KW-0812">Transmembrane</keyword>
<keyword evidence="7" id="KW-1185">Reference proteome</keyword>
<dbReference type="InterPro" id="IPR023395">
    <property type="entry name" value="MCP_dom_sf"/>
</dbReference>
<evidence type="ECO:0000256" key="4">
    <source>
        <dbReference type="ARBA" id="ARBA00022989"/>
    </source>
</evidence>
<dbReference type="Proteomes" id="UP000305948">
    <property type="component" value="Unassembled WGS sequence"/>
</dbReference>
<proteinExistence type="predicted"/>
<name>A0A5C3NI41_9AGAM</name>
<evidence type="ECO:0000256" key="2">
    <source>
        <dbReference type="ARBA" id="ARBA00022692"/>
    </source>
</evidence>
<dbReference type="STRING" id="5364.A0A5C3NI41"/>
<evidence type="ECO:0000313" key="6">
    <source>
        <dbReference type="EMBL" id="TFK57599.1"/>
    </source>
</evidence>
<evidence type="ECO:0000256" key="5">
    <source>
        <dbReference type="ARBA" id="ARBA00023136"/>
    </source>
</evidence>
<sequence length="393" mass="42361">MESPFPSADSVRKFYSSSLSDLQGVPGRLITEDNLSSLETSYNWAAPALDDALARVSSDQSQGNWIDVLKALATWGCLEYTSALIVSPFEVATALLQVQWVPKDLDRPTVVGVQSGGLVIAPHAIRAGSAGSIWGMMRKLASHEGFTALFKGSTASCLVEILSTVSQPIIFGLLDFVCEVAGAPVGNPSVDVALNVASHVLTGLLLSPLELVRTRLIVYSSDPQLQPSSGLLDEFSQILRYEGGWKGMHFHPHLLIPALLDNTLRSVASVAIPLAIKTYVPRGLMSKVLCGSVTLLVTLPFETARRRLQLQVRGPGRSIATSVQVRPVPYNGVVDTLWHIGTEERADLPLPPSGPEGETVRPYSGSTQFQNRFPGFGQLYRGWGLSLLASIVY</sequence>
<dbReference type="InterPro" id="IPR018108">
    <property type="entry name" value="MCP_transmembrane"/>
</dbReference>
<evidence type="ECO:0000313" key="7">
    <source>
        <dbReference type="Proteomes" id="UP000305948"/>
    </source>
</evidence>
<dbReference type="Gene3D" id="1.50.40.10">
    <property type="entry name" value="Mitochondrial carrier domain"/>
    <property type="match status" value="1"/>
</dbReference>
<evidence type="ECO:0000256" key="1">
    <source>
        <dbReference type="ARBA" id="ARBA00004141"/>
    </source>
</evidence>
<keyword evidence="4" id="KW-1133">Transmembrane helix</keyword>
<evidence type="ECO:0000256" key="3">
    <source>
        <dbReference type="ARBA" id="ARBA00022737"/>
    </source>
</evidence>
<organism evidence="6 7">
    <name type="scientific">Heliocybe sulcata</name>
    <dbReference type="NCBI Taxonomy" id="5364"/>
    <lineage>
        <taxon>Eukaryota</taxon>
        <taxon>Fungi</taxon>
        <taxon>Dikarya</taxon>
        <taxon>Basidiomycota</taxon>
        <taxon>Agaricomycotina</taxon>
        <taxon>Agaricomycetes</taxon>
        <taxon>Gloeophyllales</taxon>
        <taxon>Gloeophyllaceae</taxon>
        <taxon>Heliocybe</taxon>
    </lineage>
</organism>
<dbReference type="OrthoDB" id="77989at2759"/>
<dbReference type="Pfam" id="PF00153">
    <property type="entry name" value="Mito_carr"/>
    <property type="match status" value="1"/>
</dbReference>
<keyword evidence="5" id="KW-0472">Membrane</keyword>
<dbReference type="GO" id="GO:0016020">
    <property type="term" value="C:membrane"/>
    <property type="evidence" value="ECO:0007669"/>
    <property type="project" value="UniProtKB-SubCell"/>
</dbReference>
<protein>
    <submittedName>
        <fullName evidence="6">Mitochondrial carrier</fullName>
    </submittedName>
</protein>
<gene>
    <name evidence="6" type="ORF">OE88DRAFT_1651417</name>
</gene>